<evidence type="ECO:0000313" key="1">
    <source>
        <dbReference type="EMBL" id="GAA1395198.1"/>
    </source>
</evidence>
<dbReference type="Proteomes" id="UP001499863">
    <property type="component" value="Unassembled WGS sequence"/>
</dbReference>
<keyword evidence="2" id="KW-1185">Reference proteome</keyword>
<organism evidence="1 2">
    <name type="scientific">Kitasatospora putterlickiae</name>
    <dbReference type="NCBI Taxonomy" id="221725"/>
    <lineage>
        <taxon>Bacteria</taxon>
        <taxon>Bacillati</taxon>
        <taxon>Actinomycetota</taxon>
        <taxon>Actinomycetes</taxon>
        <taxon>Kitasatosporales</taxon>
        <taxon>Streptomycetaceae</taxon>
        <taxon>Kitasatospora</taxon>
    </lineage>
</organism>
<protein>
    <submittedName>
        <fullName evidence="1">Uncharacterized protein</fullName>
    </submittedName>
</protein>
<comment type="caution">
    <text evidence="1">The sequence shown here is derived from an EMBL/GenBank/DDBJ whole genome shotgun (WGS) entry which is preliminary data.</text>
</comment>
<reference evidence="1 2" key="1">
    <citation type="journal article" date="2019" name="Int. J. Syst. Evol. Microbiol.">
        <title>The Global Catalogue of Microorganisms (GCM) 10K type strain sequencing project: providing services to taxonomists for standard genome sequencing and annotation.</title>
        <authorList>
            <consortium name="The Broad Institute Genomics Platform"/>
            <consortium name="The Broad Institute Genome Sequencing Center for Infectious Disease"/>
            <person name="Wu L."/>
            <person name="Ma J."/>
        </authorList>
    </citation>
    <scope>NUCLEOTIDE SEQUENCE [LARGE SCALE GENOMIC DNA]</scope>
    <source>
        <strain evidence="1 2">JCM 12393</strain>
    </source>
</reference>
<dbReference type="EMBL" id="BAAAKJ010000158">
    <property type="protein sequence ID" value="GAA1395198.1"/>
    <property type="molecule type" value="Genomic_DNA"/>
</dbReference>
<sequence length="70" mass="7327">MNRTPTTAHNTILTIRNPSRRRTTALWEFGRPVPVPGSGAKETAERVAVAVTSGLLPGRVPVPVPGEGGA</sequence>
<evidence type="ECO:0000313" key="2">
    <source>
        <dbReference type="Proteomes" id="UP001499863"/>
    </source>
</evidence>
<proteinExistence type="predicted"/>
<name>A0ABN1Y1D0_9ACTN</name>
<accession>A0ABN1Y1D0</accession>
<gene>
    <name evidence="1" type="ORF">GCM10009639_30090</name>
</gene>